<comment type="caution">
    <text evidence="2">The sequence shown here is derived from an EMBL/GenBank/DDBJ whole genome shotgun (WGS) entry which is preliminary data.</text>
</comment>
<evidence type="ECO:0000313" key="3">
    <source>
        <dbReference type="Proteomes" id="UP000325291"/>
    </source>
</evidence>
<reference evidence="2 3" key="1">
    <citation type="submission" date="2019-07" db="EMBL/GenBank/DDBJ databases">
        <title>Aquicoccus porphyridii gen. nov., sp. nov., isolated from a small marine red alga, Porphyridium marinum.</title>
        <authorList>
            <person name="Liu L."/>
        </authorList>
    </citation>
    <scope>NUCLEOTIDE SEQUENCE [LARGE SCALE GENOMIC DNA]</scope>
    <source>
        <strain evidence="2 3">L1 8-17</strain>
    </source>
</reference>
<dbReference type="EMBL" id="VINQ01000001">
    <property type="protein sequence ID" value="KAA0920931.1"/>
    <property type="molecule type" value="Genomic_DNA"/>
</dbReference>
<keyword evidence="3" id="KW-1185">Reference proteome</keyword>
<dbReference type="Proteomes" id="UP000325291">
    <property type="component" value="Unassembled WGS sequence"/>
</dbReference>
<evidence type="ECO:0000256" key="1">
    <source>
        <dbReference type="SAM" id="MobiDB-lite"/>
    </source>
</evidence>
<dbReference type="AlphaFoldDB" id="A0A5A9ZV31"/>
<feature type="region of interest" description="Disordered" evidence="1">
    <location>
        <begin position="92"/>
        <end position="115"/>
    </location>
</feature>
<dbReference type="RefSeq" id="WP_146610990.1">
    <property type="nucleotide sequence ID" value="NZ_VINQ01000001.1"/>
</dbReference>
<name>A0A5A9ZV31_9RHOB</name>
<organism evidence="2 3">
    <name type="scientific">Aquicoccus porphyridii</name>
    <dbReference type="NCBI Taxonomy" id="1852029"/>
    <lineage>
        <taxon>Bacteria</taxon>
        <taxon>Pseudomonadati</taxon>
        <taxon>Pseudomonadota</taxon>
        <taxon>Alphaproteobacteria</taxon>
        <taxon>Rhodobacterales</taxon>
        <taxon>Paracoccaceae</taxon>
        <taxon>Aquicoccus</taxon>
    </lineage>
</organism>
<proteinExistence type="predicted"/>
<protein>
    <submittedName>
        <fullName evidence="2">Uncharacterized protein</fullName>
    </submittedName>
</protein>
<gene>
    <name evidence="2" type="ORF">FLO80_01790</name>
</gene>
<sequence length="400" mass="44666">MEPVWLLNIQGNQLPESFLTRFRIDLNTKIIANDVRVFLARAGKQGHMFEQVLEHRAIGPDLPMLGLDLRNGLDGDPNVEAKVKRARAYSSWLRQSQEPRGDRPSESVNDYHDVNRRPGHAQIDGIVRTYFQELTAGDVLIIPNPSYFGDAIIAELLPVGNATAKIPGTRRFEGFEFDGRRFGHFKKVKMADLPRTVIDLAKAPTGLAEIRTPVVKHRIFELGYDDFVLDDKFVSRIFTTERDFTSFDGNVLNALVTMVAKNVDRLEMDGADAHLLNLVQAVFEQLDHDDLQVKIDINSPGFLAVFDRSVVPLVIASTLSVFVSVGFDATAFAQNTVVEATNSRAAEVADVCSQDVGRLTENMLKLLSTAEEDFQRTCDLLREAHDNTGARTNVTVEVER</sequence>
<feature type="compositionally biased region" description="Basic and acidic residues" evidence="1">
    <location>
        <begin position="97"/>
        <end position="115"/>
    </location>
</feature>
<accession>A0A5A9ZV31</accession>
<evidence type="ECO:0000313" key="2">
    <source>
        <dbReference type="EMBL" id="KAA0920931.1"/>
    </source>
</evidence>